<dbReference type="RefSeq" id="WP_193500796.1">
    <property type="nucleotide sequence ID" value="NZ_JADCKC010000002.1"/>
</dbReference>
<organism evidence="1 2">
    <name type="scientific">Gemmiger gallinarum</name>
    <dbReference type="NCBI Taxonomy" id="2779354"/>
    <lineage>
        <taxon>Bacteria</taxon>
        <taxon>Bacillati</taxon>
        <taxon>Bacillota</taxon>
        <taxon>Clostridia</taxon>
        <taxon>Eubacteriales</taxon>
        <taxon>Gemmiger</taxon>
    </lineage>
</organism>
<evidence type="ECO:0000313" key="1">
    <source>
        <dbReference type="EMBL" id="MBE5037443.1"/>
    </source>
</evidence>
<accession>A0ABR9R2Q5</accession>
<dbReference type="Proteomes" id="UP000768567">
    <property type="component" value="Unassembled WGS sequence"/>
</dbReference>
<proteinExistence type="predicted"/>
<evidence type="ECO:0008006" key="3">
    <source>
        <dbReference type="Google" id="ProtNLM"/>
    </source>
</evidence>
<evidence type="ECO:0000313" key="2">
    <source>
        <dbReference type="Proteomes" id="UP000768567"/>
    </source>
</evidence>
<keyword evidence="2" id="KW-1185">Reference proteome</keyword>
<gene>
    <name evidence="1" type="ORF">INF35_06575</name>
</gene>
<comment type="caution">
    <text evidence="1">The sequence shown here is derived from an EMBL/GenBank/DDBJ whole genome shotgun (WGS) entry which is preliminary data.</text>
</comment>
<dbReference type="EMBL" id="JADCKC010000002">
    <property type="protein sequence ID" value="MBE5037443.1"/>
    <property type="molecule type" value="Genomic_DNA"/>
</dbReference>
<dbReference type="Gene3D" id="3.40.50.410">
    <property type="entry name" value="von Willebrand factor, type A domain"/>
    <property type="match status" value="1"/>
</dbReference>
<reference evidence="1 2" key="1">
    <citation type="submission" date="2020-10" db="EMBL/GenBank/DDBJ databases">
        <title>ChiBAC.</title>
        <authorList>
            <person name="Zenner C."/>
            <person name="Hitch T.C.A."/>
            <person name="Clavel T."/>
        </authorList>
    </citation>
    <scope>NUCLEOTIDE SEQUENCE [LARGE SCALE GENOMIC DNA]</scope>
    <source>
        <strain evidence="1 2">DSM 109015</strain>
    </source>
</reference>
<dbReference type="PANTHER" id="PTHR41248">
    <property type="entry name" value="NORD PROTEIN"/>
    <property type="match status" value="1"/>
</dbReference>
<dbReference type="InterPro" id="IPR036465">
    <property type="entry name" value="vWFA_dom_sf"/>
</dbReference>
<sequence length="580" mass="65463">MLQRQYSPEQRRALNLIWAAAGRYDLDPPFMAFEPGGQPSFYFNCVVGLAAKWLDLPRLEAFFASYAGSSRQEAFDELVWLGLENCVYEKELPVRPILASLRQQYALDFFAHQQKMSRQQWMAKNNRVYEQQQARWAPLARRRGPLLTPRAKELSQALALPGTLDTDEVIARLQGILRDFFQFSGSEPARTPFSLHVRGIWAGLLTKLLPTEIRHTDQLVLRRSSQLRAANASPAGKALLANHLSVRRAEADRVYMETCFGRSLYNDHDLAALEETLCTGNHSSCHLWITRGEPSPNRPPDQEAKQLARDAARQRQRNLDFYARHSQLYASSIRRLSEQLQDALHSYTQPQPVRARSGHLDSRRVWRAPCLQDPVIFLRQTDDVQPDLSVDLLLDASASRLNSQELIAAQGYILAESLRRCGVKVQIFAFRSLRGYTVLQLLKGYQDPGCRSIFDYFAAGWNRDGLALRTAAHLANSGCQHRLLLILTDASPNDSQKIPPSGGIPFSRDYGDEAAVADTAAEVKALRKQGFRVGAIFFGLTQNVPFLKNIYGSEFVRIQKIDQLAGAVGALLQRQLREMD</sequence>
<dbReference type="PANTHER" id="PTHR41248:SF1">
    <property type="entry name" value="NORD PROTEIN"/>
    <property type="match status" value="1"/>
</dbReference>
<dbReference type="InterPro" id="IPR051928">
    <property type="entry name" value="NorD/CobT"/>
</dbReference>
<name>A0ABR9R2Q5_9FIRM</name>
<protein>
    <recommendedName>
        <fullName evidence="3">Nitric oxide reductase activation protein</fullName>
    </recommendedName>
</protein>
<dbReference type="SUPFAM" id="SSF53300">
    <property type="entry name" value="vWA-like"/>
    <property type="match status" value="1"/>
</dbReference>